<evidence type="ECO:0000313" key="3">
    <source>
        <dbReference type="Proteomes" id="UP000054815"/>
    </source>
</evidence>
<dbReference type="EMBL" id="JYDU01000057">
    <property type="protein sequence ID" value="KRX95358.1"/>
    <property type="molecule type" value="Genomic_DNA"/>
</dbReference>
<proteinExistence type="predicted"/>
<gene>
    <name evidence="1" type="ORF">T4E_2465</name>
    <name evidence="2" type="ORF">T4E_8689</name>
</gene>
<organism evidence="2 3">
    <name type="scientific">Trichinella pseudospiralis</name>
    <name type="common">Parasitic roundworm</name>
    <dbReference type="NCBI Taxonomy" id="6337"/>
    <lineage>
        <taxon>Eukaryota</taxon>
        <taxon>Metazoa</taxon>
        <taxon>Ecdysozoa</taxon>
        <taxon>Nematoda</taxon>
        <taxon>Enoplea</taxon>
        <taxon>Dorylaimia</taxon>
        <taxon>Trichinellida</taxon>
        <taxon>Trichinellidae</taxon>
        <taxon>Trichinella</taxon>
    </lineage>
</organism>
<dbReference type="AlphaFoldDB" id="A0A0V0Y5R0"/>
<dbReference type="EMBL" id="JYDU01000057">
    <property type="protein sequence ID" value="KRX95388.1"/>
    <property type="molecule type" value="Genomic_DNA"/>
</dbReference>
<comment type="caution">
    <text evidence="2">The sequence shown here is derived from an EMBL/GenBank/DDBJ whole genome shotgun (WGS) entry which is preliminary data.</text>
</comment>
<accession>A0A0V0Y5R0</accession>
<dbReference type="Proteomes" id="UP000054815">
    <property type="component" value="Unassembled WGS sequence"/>
</dbReference>
<reference evidence="2 3" key="1">
    <citation type="submission" date="2015-01" db="EMBL/GenBank/DDBJ databases">
        <title>Evolution of Trichinella species and genotypes.</title>
        <authorList>
            <person name="Korhonen P.K."/>
            <person name="Edoardo P."/>
            <person name="Giuseppe L.R."/>
            <person name="Gasser R.B."/>
        </authorList>
    </citation>
    <scope>NUCLEOTIDE SEQUENCE [LARGE SCALE GENOMIC DNA]</scope>
    <source>
        <strain evidence="2">ISS141</strain>
    </source>
</reference>
<evidence type="ECO:0000313" key="2">
    <source>
        <dbReference type="EMBL" id="KRX95388.1"/>
    </source>
</evidence>
<name>A0A0V0Y5R0_TRIPS</name>
<sequence>MAPQKPIQATIFIADGAISLPAYSNVAGPAEGSNSQGHFSLFLQLSFVVWYLSTSHTPQPNQP</sequence>
<evidence type="ECO:0000313" key="1">
    <source>
        <dbReference type="EMBL" id="KRX95358.1"/>
    </source>
</evidence>
<dbReference type="STRING" id="6337.A0A0V0Y5R0"/>
<protein>
    <submittedName>
        <fullName evidence="2">Uncharacterized protein</fullName>
    </submittedName>
</protein>